<protein>
    <submittedName>
        <fullName evidence="1">Uncharacterized protein</fullName>
    </submittedName>
</protein>
<dbReference type="Proteomes" id="UP000828390">
    <property type="component" value="Unassembled WGS sequence"/>
</dbReference>
<dbReference type="AlphaFoldDB" id="A0A9D4K8L4"/>
<evidence type="ECO:0000313" key="1">
    <source>
        <dbReference type="EMBL" id="KAH3834852.1"/>
    </source>
</evidence>
<sequence>MPRAMEAGGQTTFCLQMENMASQASPSIERRVEVDIAFVANSGSMVNHTLTSTLDESNGVLGEIIIL</sequence>
<name>A0A9D4K8L4_DREPO</name>
<accession>A0A9D4K8L4</accession>
<reference evidence="1" key="1">
    <citation type="journal article" date="2019" name="bioRxiv">
        <title>The Genome of the Zebra Mussel, Dreissena polymorpha: A Resource for Invasive Species Research.</title>
        <authorList>
            <person name="McCartney M.A."/>
            <person name="Auch B."/>
            <person name="Kono T."/>
            <person name="Mallez S."/>
            <person name="Zhang Y."/>
            <person name="Obille A."/>
            <person name="Becker A."/>
            <person name="Abrahante J.E."/>
            <person name="Garbe J."/>
            <person name="Badalamenti J.P."/>
            <person name="Herman A."/>
            <person name="Mangelson H."/>
            <person name="Liachko I."/>
            <person name="Sullivan S."/>
            <person name="Sone E.D."/>
            <person name="Koren S."/>
            <person name="Silverstein K.A.T."/>
            <person name="Beckman K.B."/>
            <person name="Gohl D.M."/>
        </authorList>
    </citation>
    <scope>NUCLEOTIDE SEQUENCE</scope>
    <source>
        <strain evidence="1">Duluth1</strain>
        <tissue evidence="1">Whole animal</tissue>
    </source>
</reference>
<gene>
    <name evidence="1" type="ORF">DPMN_108185</name>
</gene>
<organism evidence="1 2">
    <name type="scientific">Dreissena polymorpha</name>
    <name type="common">Zebra mussel</name>
    <name type="synonym">Mytilus polymorpha</name>
    <dbReference type="NCBI Taxonomy" id="45954"/>
    <lineage>
        <taxon>Eukaryota</taxon>
        <taxon>Metazoa</taxon>
        <taxon>Spiralia</taxon>
        <taxon>Lophotrochozoa</taxon>
        <taxon>Mollusca</taxon>
        <taxon>Bivalvia</taxon>
        <taxon>Autobranchia</taxon>
        <taxon>Heteroconchia</taxon>
        <taxon>Euheterodonta</taxon>
        <taxon>Imparidentia</taxon>
        <taxon>Neoheterodontei</taxon>
        <taxon>Myida</taxon>
        <taxon>Dreissenoidea</taxon>
        <taxon>Dreissenidae</taxon>
        <taxon>Dreissena</taxon>
    </lineage>
</organism>
<proteinExistence type="predicted"/>
<keyword evidence="2" id="KW-1185">Reference proteome</keyword>
<dbReference type="EMBL" id="JAIWYP010000004">
    <property type="protein sequence ID" value="KAH3834852.1"/>
    <property type="molecule type" value="Genomic_DNA"/>
</dbReference>
<comment type="caution">
    <text evidence="1">The sequence shown here is derived from an EMBL/GenBank/DDBJ whole genome shotgun (WGS) entry which is preliminary data.</text>
</comment>
<evidence type="ECO:0000313" key="2">
    <source>
        <dbReference type="Proteomes" id="UP000828390"/>
    </source>
</evidence>
<reference evidence="1" key="2">
    <citation type="submission" date="2020-11" db="EMBL/GenBank/DDBJ databases">
        <authorList>
            <person name="McCartney M.A."/>
            <person name="Auch B."/>
            <person name="Kono T."/>
            <person name="Mallez S."/>
            <person name="Becker A."/>
            <person name="Gohl D.M."/>
            <person name="Silverstein K.A.T."/>
            <person name="Koren S."/>
            <person name="Bechman K.B."/>
            <person name="Herman A."/>
            <person name="Abrahante J.E."/>
            <person name="Garbe J."/>
        </authorList>
    </citation>
    <scope>NUCLEOTIDE SEQUENCE</scope>
    <source>
        <strain evidence="1">Duluth1</strain>
        <tissue evidence="1">Whole animal</tissue>
    </source>
</reference>